<protein>
    <submittedName>
        <fullName evidence="2">Uncharacterized protein</fullName>
    </submittedName>
</protein>
<gene>
    <name evidence="2" type="ORF">SAMN05216490_4060</name>
</gene>
<name>A0A1H2BE75_MUCMA</name>
<keyword evidence="1" id="KW-0472">Membrane</keyword>
<accession>A0A1H2BE75</accession>
<proteinExistence type="predicted"/>
<dbReference type="AlphaFoldDB" id="A0A1H2BE75"/>
<evidence type="ECO:0000313" key="3">
    <source>
        <dbReference type="Proteomes" id="UP000199679"/>
    </source>
</evidence>
<reference evidence="2 3" key="1">
    <citation type="submission" date="2016-10" db="EMBL/GenBank/DDBJ databases">
        <authorList>
            <person name="de Groot N.N."/>
        </authorList>
    </citation>
    <scope>NUCLEOTIDE SEQUENCE [LARGE SCALE GENOMIC DNA]</scope>
    <source>
        <strain evidence="2 3">MP1X4</strain>
    </source>
</reference>
<keyword evidence="3" id="KW-1185">Reference proteome</keyword>
<dbReference type="Proteomes" id="UP000199679">
    <property type="component" value="Chromosome I"/>
</dbReference>
<evidence type="ECO:0000313" key="2">
    <source>
        <dbReference type="EMBL" id="SDT56322.1"/>
    </source>
</evidence>
<sequence length="48" mass="5668">MHIVFFIGIFLISLIAIIVIIKMISNRMKGKDELDGLLTFKYKRKDQR</sequence>
<organism evidence="2 3">
    <name type="scientific">Mucilaginibacter mallensis</name>
    <dbReference type="NCBI Taxonomy" id="652787"/>
    <lineage>
        <taxon>Bacteria</taxon>
        <taxon>Pseudomonadati</taxon>
        <taxon>Bacteroidota</taxon>
        <taxon>Sphingobacteriia</taxon>
        <taxon>Sphingobacteriales</taxon>
        <taxon>Sphingobacteriaceae</taxon>
        <taxon>Mucilaginibacter</taxon>
    </lineage>
</organism>
<keyword evidence="1" id="KW-1133">Transmembrane helix</keyword>
<feature type="transmembrane region" description="Helical" evidence="1">
    <location>
        <begin position="6"/>
        <end position="24"/>
    </location>
</feature>
<dbReference type="EMBL" id="LT629740">
    <property type="protein sequence ID" value="SDT56322.1"/>
    <property type="molecule type" value="Genomic_DNA"/>
</dbReference>
<dbReference type="STRING" id="652787.SAMN05216490_4060"/>
<evidence type="ECO:0000256" key="1">
    <source>
        <dbReference type="SAM" id="Phobius"/>
    </source>
</evidence>
<keyword evidence="1" id="KW-0812">Transmembrane</keyword>